<keyword evidence="2" id="KW-1185">Reference proteome</keyword>
<reference evidence="2" key="1">
    <citation type="submission" date="2015-04" db="EMBL/GenBank/DDBJ databases">
        <authorList>
            <person name="Mushtaq Mamoona"/>
        </authorList>
    </citation>
    <scope>NUCLEOTIDE SEQUENCE [LARGE SCALE GENOMIC DNA]</scope>
    <source>
        <strain evidence="2">AN4859/03</strain>
    </source>
</reference>
<dbReference type="OrthoDB" id="308210at2"/>
<protein>
    <submittedName>
        <fullName evidence="1">Uncharacterized protein</fullName>
    </submittedName>
</protein>
<gene>
    <name evidence="1" type="ORF">BRSU_2629</name>
</gene>
<dbReference type="RefSeq" id="WP_048596008.1">
    <property type="nucleotide sequence ID" value="NZ_CVLB01000003.1"/>
</dbReference>
<dbReference type="Proteomes" id="UP000043763">
    <property type="component" value="Unassembled WGS sequence"/>
</dbReference>
<proteinExistence type="predicted"/>
<evidence type="ECO:0000313" key="1">
    <source>
        <dbReference type="EMBL" id="CRF35398.1"/>
    </source>
</evidence>
<evidence type="ECO:0000313" key="2">
    <source>
        <dbReference type="Proteomes" id="UP000043763"/>
    </source>
</evidence>
<name>A0A0G4KAG2_9SPIR</name>
<organism evidence="1 2">
    <name type="scientific">Brachyspira suanatina</name>
    <dbReference type="NCBI Taxonomy" id="381802"/>
    <lineage>
        <taxon>Bacteria</taxon>
        <taxon>Pseudomonadati</taxon>
        <taxon>Spirochaetota</taxon>
        <taxon>Spirochaetia</taxon>
        <taxon>Brachyspirales</taxon>
        <taxon>Brachyspiraceae</taxon>
        <taxon>Brachyspira</taxon>
    </lineage>
</organism>
<sequence length="100" mass="11541">MVNFSLNDIKEGLKEYYSEKAAELLAEHFVIKEQGSSLPILASLNKNNEYEVSIAYDIIRDNYKEFDTEGFIKYLEGKKKVYGDEILTSDDDLIICCMKQ</sequence>
<accession>A0A0G4KAG2</accession>
<dbReference type="EMBL" id="CVLB01000003">
    <property type="protein sequence ID" value="CRF35398.1"/>
    <property type="molecule type" value="Genomic_DNA"/>
</dbReference>
<dbReference type="AlphaFoldDB" id="A0A0G4KAG2"/>